<feature type="region of interest" description="Disordered" evidence="1">
    <location>
        <begin position="1"/>
        <end position="29"/>
    </location>
</feature>
<accession>A0A8S5TFG5</accession>
<organism evidence="2">
    <name type="scientific">Phage sp. ctL4h4</name>
    <dbReference type="NCBI Taxonomy" id="2828005"/>
    <lineage>
        <taxon>Viruses</taxon>
    </lineage>
</organism>
<proteinExistence type="predicted"/>
<reference evidence="2" key="1">
    <citation type="journal article" date="2021" name="Proc. Natl. Acad. Sci. U.S.A.">
        <title>A Catalog of Tens of Thousands of Viruses from Human Metagenomes Reveals Hidden Associations with Chronic Diseases.</title>
        <authorList>
            <person name="Tisza M.J."/>
            <person name="Buck C.B."/>
        </authorList>
    </citation>
    <scope>NUCLEOTIDE SEQUENCE</scope>
    <source>
        <strain evidence="2">CtL4h4</strain>
    </source>
</reference>
<evidence type="ECO:0000313" key="2">
    <source>
        <dbReference type="EMBL" id="DAF62044.1"/>
    </source>
</evidence>
<evidence type="ECO:0000256" key="1">
    <source>
        <dbReference type="SAM" id="MobiDB-lite"/>
    </source>
</evidence>
<protein>
    <submittedName>
        <fullName evidence="2">Uncharacterized protein</fullName>
    </submittedName>
</protein>
<name>A0A8S5TFG5_9VIRU</name>
<dbReference type="EMBL" id="BK032819">
    <property type="protein sequence ID" value="DAF62044.1"/>
    <property type="molecule type" value="Genomic_DNA"/>
</dbReference>
<sequence length="29" mass="3507">MPPLYTRARKLNPRTNTFPNERLKSHVLR</sequence>